<dbReference type="InterPro" id="IPR003616">
    <property type="entry name" value="Post-SET_dom"/>
</dbReference>
<feature type="compositionally biased region" description="Basic and acidic residues" evidence="15">
    <location>
        <begin position="608"/>
        <end position="621"/>
    </location>
</feature>
<evidence type="ECO:0000256" key="5">
    <source>
        <dbReference type="ARBA" id="ARBA00022454"/>
    </source>
</evidence>
<feature type="region of interest" description="Disordered" evidence="15">
    <location>
        <begin position="577"/>
        <end position="625"/>
    </location>
</feature>
<dbReference type="FunFam" id="2.170.270.10:FF:000056">
    <property type="entry name" value="Histone-lysine N-methyltransferase, H3 lysine-4 specific"/>
    <property type="match status" value="1"/>
</dbReference>
<dbReference type="InterPro" id="IPR024657">
    <property type="entry name" value="COMPASS_Set1_N-SET"/>
</dbReference>
<dbReference type="Gene3D" id="2.170.270.10">
    <property type="entry name" value="SET domain"/>
    <property type="match status" value="1"/>
</dbReference>
<evidence type="ECO:0000313" key="18">
    <source>
        <dbReference type="EMBL" id="SCW02414.1"/>
    </source>
</evidence>
<dbReference type="PROSITE" id="PS50868">
    <property type="entry name" value="POST_SET"/>
    <property type="match status" value="1"/>
</dbReference>
<keyword evidence="7 14" id="KW-0808">Transferase</keyword>
<evidence type="ECO:0000256" key="6">
    <source>
        <dbReference type="ARBA" id="ARBA00022603"/>
    </source>
</evidence>
<keyword evidence="6 14" id="KW-0489">Methyltransferase</keyword>
<dbReference type="InterPro" id="IPR024636">
    <property type="entry name" value="SET_assoc"/>
</dbReference>
<evidence type="ECO:0000256" key="12">
    <source>
        <dbReference type="ARBA" id="ARBA00047583"/>
    </source>
</evidence>
<evidence type="ECO:0000256" key="1">
    <source>
        <dbReference type="ARBA" id="ARBA00004123"/>
    </source>
</evidence>
<comment type="catalytic activity">
    <reaction evidence="12">
        <text>N(6)-methyl-L-lysyl(4)-[histone H3] + S-adenosyl-L-methionine = N(6),N(6)-dimethyl-L-lysyl(4)-[histone H3] + S-adenosyl-L-homocysteine + H(+)</text>
        <dbReference type="Rhea" id="RHEA:60268"/>
        <dbReference type="Rhea" id="RHEA-COMP:15540"/>
        <dbReference type="Rhea" id="RHEA-COMP:15543"/>
        <dbReference type="ChEBI" id="CHEBI:15378"/>
        <dbReference type="ChEBI" id="CHEBI:57856"/>
        <dbReference type="ChEBI" id="CHEBI:59789"/>
        <dbReference type="ChEBI" id="CHEBI:61929"/>
        <dbReference type="ChEBI" id="CHEBI:61976"/>
    </reaction>
</comment>
<dbReference type="PANTHER" id="PTHR45814">
    <property type="entry name" value="HISTONE-LYSINE N-METHYLTRANSFERASE SETD1"/>
    <property type="match status" value="1"/>
</dbReference>
<dbReference type="Proteomes" id="UP000190831">
    <property type="component" value="Chromosome F"/>
</dbReference>
<dbReference type="Pfam" id="PF11767">
    <property type="entry name" value="SET_assoc"/>
    <property type="match status" value="1"/>
</dbReference>
<feature type="compositionally biased region" description="Acidic residues" evidence="15">
    <location>
        <begin position="597"/>
        <end position="607"/>
    </location>
</feature>
<proteinExistence type="predicted"/>
<dbReference type="EC" id="2.1.1.354" evidence="3 14"/>
<dbReference type="SMART" id="SM01291">
    <property type="entry name" value="N-SET"/>
    <property type="match status" value="1"/>
</dbReference>
<dbReference type="PIRSF" id="PIRSF037104">
    <property type="entry name" value="Histone_H3-K4_mtfrase_Set1_fun"/>
    <property type="match status" value="1"/>
</dbReference>
<feature type="region of interest" description="Disordered" evidence="15">
    <location>
        <begin position="12"/>
        <end position="44"/>
    </location>
</feature>
<evidence type="ECO:0000313" key="19">
    <source>
        <dbReference type="Proteomes" id="UP000190831"/>
    </source>
</evidence>
<evidence type="ECO:0000256" key="10">
    <source>
        <dbReference type="ARBA" id="ARBA00023242"/>
    </source>
</evidence>
<feature type="compositionally biased region" description="Basic and acidic residues" evidence="15">
    <location>
        <begin position="139"/>
        <end position="151"/>
    </location>
</feature>
<evidence type="ECO:0000259" key="16">
    <source>
        <dbReference type="PROSITE" id="PS50280"/>
    </source>
</evidence>
<dbReference type="GO" id="GO:0140999">
    <property type="term" value="F:histone H3K4 trimethyltransferase activity"/>
    <property type="evidence" value="ECO:0007669"/>
    <property type="project" value="UniProtKB-EC"/>
</dbReference>
<dbReference type="GO" id="GO:0045944">
    <property type="term" value="P:positive regulation of transcription by RNA polymerase II"/>
    <property type="evidence" value="ECO:0007669"/>
    <property type="project" value="UniProtKB-ARBA"/>
</dbReference>
<evidence type="ECO:0000259" key="17">
    <source>
        <dbReference type="PROSITE" id="PS50868"/>
    </source>
</evidence>
<evidence type="ECO:0000256" key="13">
    <source>
        <dbReference type="ARBA" id="ARBA00049129"/>
    </source>
</evidence>
<comment type="catalytic activity">
    <reaction evidence="13">
        <text>N(6),N(6)-dimethyl-L-lysyl(4)-[histone H3] + S-adenosyl-L-methionine = N(6),N(6),N(6)-trimethyl-L-lysyl(4)-[histone H3] + S-adenosyl-L-homocysteine + H(+)</text>
        <dbReference type="Rhea" id="RHEA:60272"/>
        <dbReference type="Rhea" id="RHEA-COMP:15537"/>
        <dbReference type="Rhea" id="RHEA-COMP:15540"/>
        <dbReference type="ChEBI" id="CHEBI:15378"/>
        <dbReference type="ChEBI" id="CHEBI:57856"/>
        <dbReference type="ChEBI" id="CHEBI:59789"/>
        <dbReference type="ChEBI" id="CHEBI:61961"/>
        <dbReference type="ChEBI" id="CHEBI:61976"/>
    </reaction>
</comment>
<dbReference type="STRING" id="4955.A0A1G4MER2"/>
<evidence type="ECO:0000256" key="4">
    <source>
        <dbReference type="ARBA" id="ARBA00015839"/>
    </source>
</evidence>
<dbReference type="GO" id="GO:0005694">
    <property type="term" value="C:chromosome"/>
    <property type="evidence" value="ECO:0007669"/>
    <property type="project" value="UniProtKB-SubCell"/>
</dbReference>
<dbReference type="GO" id="GO:0032259">
    <property type="term" value="P:methylation"/>
    <property type="evidence" value="ECO:0007669"/>
    <property type="project" value="UniProtKB-KW"/>
</dbReference>
<sequence>MSGYYGKTYYPPHSRSSRGYSSHGRRNEKRYNGHGSGSGAARRKSYARGDHYLADEHRYSNTYVSSVEKMQPNLIRPSPELRYASDNFKEKFHYFDPIKKVLIHKDDMRSWVSDKLPSTGYVIVQDMTTGRSRPIMKQRHPEQKATDPRSKDNVVAFQTTRKLRSCLVQVPRIAYDVHSVGPPPPNEVVVYPLVRDQSNSIQDSVIKGYFSGFGEISHFESFNDPNSALPLYVYLIRFTGPQGILDAPYRSVYKAVKAHETKSCFISGFKFAVVANKNGHVNKIINKLVDENAKQALTIKKELERQQKKNSVQTGPPAPKKIPKDLEKVVNGRYCLYVPRKFVSIHGLKTEDFKVKLAKYKWSRVLDHFSGIYIVFNEKTDAYACHAMESEKLVLLSRRKHSSLKIRFQIIEGTNQPGAIFDKDSKNATKKQYNTKDEIVDAAIDYILNDLKDALDRDIRRRLIGPAVFDALNPHNYPEIVSKREEEEKKKLDLKKAAEIRLKQESNTSSFDIFNLYGAGFANKKNSRKVTLKRKRNDESVFEDGNSARDLHVKRSHASAAMKPMAHLLNEESISREQTPFIDSAKDSDLELSSSSEENDEYEETADFTDHADQNKLKSESSEVTTPELETEKFILSNARTEELLKIPEKYRPKISPQPATIFPEEPFDLCQDKKLSILDLQTAIKDDEDMHILNKLVNFDTKEIPEKPVTNIDYYMWKLNKESQRRNEVLASQEQINEAGFDNILKSVSGCFKADGFRRIPDSIKASYLPHRRKLHQPLNTVLHHQDGPETTSEMHREDSEKTEFDNHTPEATSSRVNRAMNRRFQQDIEAQKAIIGSESELLTLNQLTKRKKPVTFARSAIHNWGLYALEPIAAKEMIIEYVGEILRQPVAEMREKRYLKSGIGSSYLFRVDENTVIDATKKGGIARFINHCCDPSCTAKIIRVGGGKRIVIYALRDIAANEELTYDYKFERETDDEERLPCLCGAPNCKGFLN</sequence>
<dbReference type="InterPro" id="IPR017111">
    <property type="entry name" value="Set1_fungi"/>
</dbReference>
<dbReference type="InterPro" id="IPR012677">
    <property type="entry name" value="Nucleotide-bd_a/b_plait_sf"/>
</dbReference>
<keyword evidence="5 14" id="KW-0158">Chromosome</keyword>
<dbReference type="PANTHER" id="PTHR45814:SF2">
    <property type="entry name" value="HISTONE-LYSINE N-METHYLTRANSFERASE SETD1"/>
    <property type="match status" value="1"/>
</dbReference>
<evidence type="ECO:0000256" key="15">
    <source>
        <dbReference type="SAM" id="MobiDB-lite"/>
    </source>
</evidence>
<reference evidence="19" key="1">
    <citation type="submission" date="2016-03" db="EMBL/GenBank/DDBJ databases">
        <authorList>
            <person name="Devillers H."/>
        </authorList>
    </citation>
    <scope>NUCLEOTIDE SEQUENCE [LARGE SCALE GENOMIC DNA]</scope>
</reference>
<evidence type="ECO:0000256" key="11">
    <source>
        <dbReference type="ARBA" id="ARBA00047571"/>
    </source>
</evidence>
<organism evidence="18 19">
    <name type="scientific">Lachancea fermentati</name>
    <name type="common">Zygosaccharomyces fermentati</name>
    <dbReference type="NCBI Taxonomy" id="4955"/>
    <lineage>
        <taxon>Eukaryota</taxon>
        <taxon>Fungi</taxon>
        <taxon>Dikarya</taxon>
        <taxon>Ascomycota</taxon>
        <taxon>Saccharomycotina</taxon>
        <taxon>Saccharomycetes</taxon>
        <taxon>Saccharomycetales</taxon>
        <taxon>Saccharomycetaceae</taxon>
        <taxon>Lachancea</taxon>
    </lineage>
</organism>
<dbReference type="InterPro" id="IPR044570">
    <property type="entry name" value="Set1-like"/>
</dbReference>
<gene>
    <name evidence="18" type="ORF">LAFE_0F05908G</name>
</gene>
<dbReference type="OMA" id="ERLPCLC"/>
<dbReference type="AlphaFoldDB" id="A0A1G4MER2"/>
<evidence type="ECO:0000256" key="3">
    <source>
        <dbReference type="ARBA" id="ARBA00012182"/>
    </source>
</evidence>
<feature type="compositionally biased region" description="Low complexity" evidence="15">
    <location>
        <begin position="12"/>
        <end position="22"/>
    </location>
</feature>
<dbReference type="InterPro" id="IPR046341">
    <property type="entry name" value="SET_dom_sf"/>
</dbReference>
<dbReference type="SUPFAM" id="SSF82199">
    <property type="entry name" value="SET domain"/>
    <property type="match status" value="1"/>
</dbReference>
<dbReference type="InterPro" id="IPR001214">
    <property type="entry name" value="SET_dom"/>
</dbReference>
<dbReference type="Pfam" id="PF11764">
    <property type="entry name" value="N-SET"/>
    <property type="match status" value="1"/>
</dbReference>
<keyword evidence="8 14" id="KW-0949">S-adenosyl-L-methionine</keyword>
<comment type="catalytic activity">
    <reaction evidence="11 14">
        <text>L-lysyl(4)-[histone H3] + 3 S-adenosyl-L-methionine = N(6),N(6),N(6)-trimethyl-L-lysyl(4)-[histone H3] + 3 S-adenosyl-L-homocysteine + 3 H(+)</text>
        <dbReference type="Rhea" id="RHEA:60260"/>
        <dbReference type="Rhea" id="RHEA-COMP:15537"/>
        <dbReference type="Rhea" id="RHEA-COMP:15547"/>
        <dbReference type="ChEBI" id="CHEBI:15378"/>
        <dbReference type="ChEBI" id="CHEBI:29969"/>
        <dbReference type="ChEBI" id="CHEBI:57856"/>
        <dbReference type="ChEBI" id="CHEBI:59789"/>
        <dbReference type="ChEBI" id="CHEBI:61961"/>
        <dbReference type="EC" id="2.1.1.354"/>
    </reaction>
</comment>
<dbReference type="OrthoDB" id="308383at2759"/>
<feature type="region of interest" description="Disordered" evidence="15">
    <location>
        <begin position="131"/>
        <end position="151"/>
    </location>
</feature>
<dbReference type="Pfam" id="PF00856">
    <property type="entry name" value="SET"/>
    <property type="match status" value="1"/>
</dbReference>
<dbReference type="Gene3D" id="3.30.70.330">
    <property type="match status" value="1"/>
</dbReference>
<keyword evidence="10 14" id="KW-0539">Nucleus</keyword>
<evidence type="ECO:0000256" key="8">
    <source>
        <dbReference type="ARBA" id="ARBA00022691"/>
    </source>
</evidence>
<feature type="region of interest" description="Disordered" evidence="15">
    <location>
        <begin position="784"/>
        <end position="816"/>
    </location>
</feature>
<dbReference type="PROSITE" id="PS51572">
    <property type="entry name" value="SAM_MT43_1"/>
    <property type="match status" value="1"/>
</dbReference>
<dbReference type="SMART" id="SM00317">
    <property type="entry name" value="SET"/>
    <property type="match status" value="1"/>
</dbReference>
<feature type="compositionally biased region" description="Basic and acidic residues" evidence="15">
    <location>
        <begin position="785"/>
        <end position="810"/>
    </location>
</feature>
<accession>A0A1G4MER2</accession>
<evidence type="ECO:0000256" key="2">
    <source>
        <dbReference type="ARBA" id="ARBA00004286"/>
    </source>
</evidence>
<evidence type="ECO:0000256" key="7">
    <source>
        <dbReference type="ARBA" id="ARBA00022679"/>
    </source>
</evidence>
<name>A0A1G4MER2_LACFM</name>
<keyword evidence="19" id="KW-1185">Reference proteome</keyword>
<dbReference type="PROSITE" id="PS50280">
    <property type="entry name" value="SET"/>
    <property type="match status" value="1"/>
</dbReference>
<dbReference type="InterPro" id="IPR048669">
    <property type="entry name" value="SET1_RBD"/>
</dbReference>
<comment type="subcellular location">
    <subcellularLocation>
        <location evidence="2">Chromosome</location>
    </subcellularLocation>
    <subcellularLocation>
        <location evidence="1 14">Nucleus</location>
    </subcellularLocation>
</comment>
<comment type="function">
    <text evidence="14">Catalytic component of the COMPASS (Set1C) complex that specifically mono-, di- and trimethylates histone H3 to form H3K4me1/2/3. COMPASS recognizes ubiquitinated H2B on one face of the nucleosome which stimulates the methylation of H3 on the opposing face.</text>
</comment>
<feature type="domain" description="SET" evidence="16">
    <location>
        <begin position="854"/>
        <end position="971"/>
    </location>
</feature>
<dbReference type="Pfam" id="PF21569">
    <property type="entry name" value="SET1_RBD"/>
    <property type="match status" value="1"/>
</dbReference>
<evidence type="ECO:0000256" key="9">
    <source>
        <dbReference type="ARBA" id="ARBA00022853"/>
    </source>
</evidence>
<keyword evidence="9 14" id="KW-0156">Chromatin regulator</keyword>
<feature type="domain" description="Post-SET" evidence="17">
    <location>
        <begin position="980"/>
        <end position="996"/>
    </location>
</feature>
<comment type="subunit">
    <text evidence="14">Component of the COMPASS (Set1C) complex.</text>
</comment>
<dbReference type="EMBL" id="LT598490">
    <property type="protein sequence ID" value="SCW02414.1"/>
    <property type="molecule type" value="Genomic_DNA"/>
</dbReference>
<dbReference type="GO" id="GO:0048188">
    <property type="term" value="C:Set1C/COMPASS complex"/>
    <property type="evidence" value="ECO:0007669"/>
    <property type="project" value="InterPro"/>
</dbReference>
<evidence type="ECO:0000256" key="14">
    <source>
        <dbReference type="PIRNR" id="PIRNR037104"/>
    </source>
</evidence>
<dbReference type="SMART" id="SM00508">
    <property type="entry name" value="PostSET"/>
    <property type="match status" value="1"/>
</dbReference>
<protein>
    <recommendedName>
        <fullName evidence="4 14">Histone-lysine N-methyltransferase, H3 lysine-4 specific</fullName>
        <ecNumber evidence="3 14">2.1.1.354</ecNumber>
    </recommendedName>
</protein>